<name>A0AAR5P643_DENPD</name>
<feature type="compositionally biased region" description="Basic and acidic residues" evidence="1">
    <location>
        <begin position="183"/>
        <end position="226"/>
    </location>
</feature>
<dbReference type="Pfam" id="PF10193">
    <property type="entry name" value="Telomere_reg-2"/>
    <property type="match status" value="1"/>
</dbReference>
<reference evidence="4" key="1">
    <citation type="journal article" date="2013" name="Genome Biol.">
        <title>Draft genome of the mountain pine beetle, Dendroctonus ponderosae Hopkins, a major forest pest.</title>
        <authorList>
            <person name="Keeling C.I."/>
            <person name="Yuen M.M."/>
            <person name="Liao N.Y."/>
            <person name="Docking T.R."/>
            <person name="Chan S.K."/>
            <person name="Taylor G.A."/>
            <person name="Palmquist D.L."/>
            <person name="Jackman S.D."/>
            <person name="Nguyen A."/>
            <person name="Li M."/>
            <person name="Henderson H."/>
            <person name="Janes J.K."/>
            <person name="Zhao Y."/>
            <person name="Pandoh P."/>
            <person name="Moore R."/>
            <person name="Sperling F.A."/>
            <person name="Huber D.P."/>
            <person name="Birol I."/>
            <person name="Jones S.J."/>
            <person name="Bohlmann J."/>
        </authorList>
    </citation>
    <scope>NUCLEOTIDE SEQUENCE</scope>
</reference>
<feature type="region of interest" description="Disordered" evidence="1">
    <location>
        <begin position="288"/>
        <end position="308"/>
    </location>
</feature>
<dbReference type="CDD" id="cd16989">
    <property type="entry name" value="ENTH_EpsinR"/>
    <property type="match status" value="1"/>
</dbReference>
<dbReference type="Gene3D" id="1.25.40.720">
    <property type="entry name" value="Telomere length regulation protein 2, C-terminal domain"/>
    <property type="match status" value="2"/>
</dbReference>
<dbReference type="GO" id="GO:0005543">
    <property type="term" value="F:phospholipid binding"/>
    <property type="evidence" value="ECO:0007669"/>
    <property type="project" value="TreeGrafter"/>
</dbReference>
<feature type="domain" description="ENTH" evidence="2">
    <location>
        <begin position="19"/>
        <end position="152"/>
    </location>
</feature>
<dbReference type="InterPro" id="IPR019337">
    <property type="entry name" value="Telomere_length_regulation_dom"/>
</dbReference>
<dbReference type="EnsemblMetazoa" id="XM_019901019.1">
    <property type="protein sequence ID" value="XP_019756578.1"/>
    <property type="gene ID" value="LOC109535162"/>
</dbReference>
<sequence length="1365" mass="154048">MESLFSMWKVREIADKVTNVVMNYTEIEAKVREATNDEAWGPTGALMQELAHATFTYEHFPEVLSMLWKRMLQDSKQHWRRTYKSLLVLNYLIKNGSERVVTSAREHIYDLRSLENYTFIDENGKDQGVNIRHKVKELIDFVQDDDRLREERKKAKKNKDKYIGMSSDMMGMKFGSGAEKWDEKPYTKNDFGDNNWDDHSNGRYRDKSYDEDIDREAIDSDDDRSSRGGTSSANRYKDEGGPGSPPASTPTYPEKKVNLVLNSTITASPKKTQKTLKKVDLGAAANFGRDATQSPLPRPPSGGASDLFDDFDPRASEKIVRATDNEFGDFEVVFNNPPPVQTSSVAASKPEDDFADFSSAFSTSSSTAPSSLLTSPTTPTVLPNVISPTMGVSNSLLSMGPNLLGGLDQPTLGGQTSLLGPTPAQPAPVVAPKDDLLGDFSSMSIQPQIVSNNLNNNFNDGFLGGPALLDNFNDGKSSQPRLLRHKKTRLQKDLEQVTIPVIDHLIKVKKIASQSDIDLIMEQLNSVLNHYPATVNIYKLQGLDDISYDEYVDKWFAVLLEELVRLFDHSFPFKDGKIYQVVGKLFSIPDSSFFEASLEVLVKSLKGKTSAKSAVGCLQVLLQAEGLFACIVSSSFSPKDHWEHIVKLIVSLPARVANCLERETPDFFSNQQFANLLLYNFLKSFEFAALIVHAESKLQNRVIFTNLAHLLSQIIVNFNERNNCNGLAQFVFILGLITSTKSEKTGCYQSLLYGILNCLYRPAVEILAKTCLTKLDPKAVSMKSLLGKELLKNPDWKYVLCTKLPLLSFIEKDHENFVTNLVSYLGSVSHSELVRLFSNLVVIWSSKSSLNRTSVEHHVLISKFIVCIVNCLKQIGLSEFERNTIKESVYRGLPIHLESTVDAISNSGKKTGEIVVNFLNEETDLANPLKFEYDRLSKETLEFIKQLEYFQSLDFEEVYRAKKSSFDVDAELLKLSKSESPIEYVPPHRVFRSHPEKIQSNEIVISHYVKPTERTINIIDNNLELDSDDEFEPYDLSNDDTGSEKPPPAYLRDVIENLLETDDPVVFDITLQHCESLVKQQLPDDDASIGLELLQILITLDCKFYMENFNMLVFQSCVAITCVYPAAYAEYLCKEVHAEIGKYSVVHRILMLDILRQASKSLSSFSGENTQNGKSKHAIASDVVRKRLESKTRYFHQSKVIPKAEQINRFAEVAGYFFFPLIYGYNQNVLLTQPITKNSDDYLLLVHFVETLAIIMFCAQNCNISIRMAKEALQFSWFLRFHKDVKVRMAVFNLIGAILLTVPQALLIQNFVSELLELHLWLVELLNPNVNRGEPNDECRRLISSTVFLLQNVLKVDLEEADECS</sequence>
<feature type="region of interest" description="Disordered" evidence="1">
    <location>
        <begin position="183"/>
        <end position="253"/>
    </location>
</feature>
<dbReference type="FunFam" id="1.25.40.90:FF:000006">
    <property type="entry name" value="Clathrin interactor 1"/>
    <property type="match status" value="1"/>
</dbReference>
<dbReference type="GO" id="GO:0005886">
    <property type="term" value="C:plasma membrane"/>
    <property type="evidence" value="ECO:0007669"/>
    <property type="project" value="TreeGrafter"/>
</dbReference>
<evidence type="ECO:0000313" key="3">
    <source>
        <dbReference type="EnsemblMetazoa" id="XP_019756578.1"/>
    </source>
</evidence>
<dbReference type="PROSITE" id="PS50942">
    <property type="entry name" value="ENTH"/>
    <property type="match status" value="1"/>
</dbReference>
<dbReference type="PANTHER" id="PTHR12276:SF45">
    <property type="entry name" value="CLATHRIN INTERACTOR 1"/>
    <property type="match status" value="1"/>
</dbReference>
<keyword evidence="4" id="KW-1185">Reference proteome</keyword>
<dbReference type="GO" id="GO:0005768">
    <property type="term" value="C:endosome"/>
    <property type="evidence" value="ECO:0007669"/>
    <property type="project" value="TreeGrafter"/>
</dbReference>
<protein>
    <recommendedName>
        <fullName evidence="2">ENTH domain-containing protein</fullName>
    </recommendedName>
</protein>
<proteinExistence type="predicted"/>
<dbReference type="Gene3D" id="1.25.40.90">
    <property type="match status" value="1"/>
</dbReference>
<dbReference type="InterPro" id="IPR013809">
    <property type="entry name" value="ENTH"/>
</dbReference>
<dbReference type="KEGG" id="dpa:109535162"/>
<dbReference type="SMART" id="SM00273">
    <property type="entry name" value="ENTH"/>
    <property type="match status" value="1"/>
</dbReference>
<dbReference type="GeneID" id="109535162"/>
<evidence type="ECO:0000259" key="2">
    <source>
        <dbReference type="PROSITE" id="PS50942"/>
    </source>
</evidence>
<reference evidence="3" key="2">
    <citation type="submission" date="2024-08" db="UniProtKB">
        <authorList>
            <consortium name="EnsemblMetazoa"/>
        </authorList>
    </citation>
    <scope>IDENTIFICATION</scope>
</reference>
<organism evidence="3 4">
    <name type="scientific">Dendroctonus ponderosae</name>
    <name type="common">Mountain pine beetle</name>
    <dbReference type="NCBI Taxonomy" id="77166"/>
    <lineage>
        <taxon>Eukaryota</taxon>
        <taxon>Metazoa</taxon>
        <taxon>Ecdysozoa</taxon>
        <taxon>Arthropoda</taxon>
        <taxon>Hexapoda</taxon>
        <taxon>Insecta</taxon>
        <taxon>Pterygota</taxon>
        <taxon>Neoptera</taxon>
        <taxon>Endopterygota</taxon>
        <taxon>Coleoptera</taxon>
        <taxon>Polyphaga</taxon>
        <taxon>Cucujiformia</taxon>
        <taxon>Curculionidae</taxon>
        <taxon>Scolytinae</taxon>
        <taxon>Dendroctonus</taxon>
    </lineage>
</organism>
<dbReference type="GO" id="GO:0030276">
    <property type="term" value="F:clathrin binding"/>
    <property type="evidence" value="ECO:0007669"/>
    <property type="project" value="TreeGrafter"/>
</dbReference>
<dbReference type="Proteomes" id="UP000019118">
    <property type="component" value="Unassembled WGS sequence"/>
</dbReference>
<evidence type="ECO:0000313" key="4">
    <source>
        <dbReference type="Proteomes" id="UP000019118"/>
    </source>
</evidence>
<dbReference type="InterPro" id="IPR016024">
    <property type="entry name" value="ARM-type_fold"/>
</dbReference>
<accession>A0AAR5P643</accession>
<dbReference type="GO" id="GO:0006897">
    <property type="term" value="P:endocytosis"/>
    <property type="evidence" value="ECO:0007669"/>
    <property type="project" value="TreeGrafter"/>
</dbReference>
<dbReference type="InterPro" id="IPR038528">
    <property type="entry name" value="TEL2_C_sf"/>
</dbReference>
<evidence type="ECO:0000256" key="1">
    <source>
        <dbReference type="SAM" id="MobiDB-lite"/>
    </source>
</evidence>
<dbReference type="Pfam" id="PF01417">
    <property type="entry name" value="ENTH"/>
    <property type="match status" value="1"/>
</dbReference>
<dbReference type="InterPro" id="IPR008942">
    <property type="entry name" value="ENTH_VHS"/>
</dbReference>
<dbReference type="SUPFAM" id="SSF48371">
    <property type="entry name" value="ARM repeat"/>
    <property type="match status" value="1"/>
</dbReference>
<dbReference type="PANTHER" id="PTHR12276">
    <property type="entry name" value="EPSIN/ENT-RELATED"/>
    <property type="match status" value="1"/>
</dbReference>
<dbReference type="GO" id="GO:0030125">
    <property type="term" value="C:clathrin vesicle coat"/>
    <property type="evidence" value="ECO:0007669"/>
    <property type="project" value="TreeGrafter"/>
</dbReference>
<dbReference type="SUPFAM" id="SSF48464">
    <property type="entry name" value="ENTH/VHS domain"/>
    <property type="match status" value="1"/>
</dbReference>